<reference evidence="1 2" key="1">
    <citation type="submission" date="2017-10" db="EMBL/GenBank/DDBJ databases">
        <title>Extensive intraspecific genome diversity in a model arbuscular mycorrhizal fungus.</title>
        <authorList>
            <person name="Chen E.C.H."/>
            <person name="Morin E."/>
            <person name="Baudet D."/>
            <person name="Noel J."/>
            <person name="Ndikumana S."/>
            <person name="Charron P."/>
            <person name="St-Onge C."/>
            <person name="Giorgi J."/>
            <person name="Grigoriev I.V."/>
            <person name="Roux C."/>
            <person name="Martin F.M."/>
            <person name="Corradi N."/>
        </authorList>
    </citation>
    <scope>NUCLEOTIDE SEQUENCE [LARGE SCALE GENOMIC DNA]</scope>
    <source>
        <strain evidence="1 2">A1</strain>
    </source>
</reference>
<accession>A0A2N0S2M8</accession>
<reference evidence="1 2" key="2">
    <citation type="submission" date="2017-10" db="EMBL/GenBank/DDBJ databases">
        <title>Genome analyses suggest a sexual origin of heterokaryosis in a supposedly ancient asexual fungus.</title>
        <authorList>
            <person name="Corradi N."/>
            <person name="Sedzielewska K."/>
            <person name="Noel J."/>
            <person name="Charron P."/>
            <person name="Farinelli L."/>
            <person name="Marton T."/>
            <person name="Kruger M."/>
            <person name="Pelin A."/>
            <person name="Brachmann A."/>
            <person name="Corradi N."/>
        </authorList>
    </citation>
    <scope>NUCLEOTIDE SEQUENCE [LARGE SCALE GENOMIC DNA]</scope>
    <source>
        <strain evidence="1 2">A1</strain>
    </source>
</reference>
<evidence type="ECO:0000313" key="1">
    <source>
        <dbReference type="EMBL" id="PKC69801.1"/>
    </source>
</evidence>
<gene>
    <name evidence="1" type="ORF">RhiirA1_455572</name>
</gene>
<dbReference type="Proteomes" id="UP000232688">
    <property type="component" value="Unassembled WGS sequence"/>
</dbReference>
<dbReference type="EMBL" id="LLXH01000258">
    <property type="protein sequence ID" value="PKC69801.1"/>
    <property type="molecule type" value="Genomic_DNA"/>
</dbReference>
<comment type="caution">
    <text evidence="1">The sequence shown here is derived from an EMBL/GenBank/DDBJ whole genome shotgun (WGS) entry which is preliminary data.</text>
</comment>
<evidence type="ECO:0000313" key="2">
    <source>
        <dbReference type="Proteomes" id="UP000232688"/>
    </source>
</evidence>
<organism evidence="1 2">
    <name type="scientific">Rhizophagus irregularis</name>
    <dbReference type="NCBI Taxonomy" id="588596"/>
    <lineage>
        <taxon>Eukaryota</taxon>
        <taxon>Fungi</taxon>
        <taxon>Fungi incertae sedis</taxon>
        <taxon>Mucoromycota</taxon>
        <taxon>Glomeromycotina</taxon>
        <taxon>Glomeromycetes</taxon>
        <taxon>Glomerales</taxon>
        <taxon>Glomeraceae</taxon>
        <taxon>Rhizophagus</taxon>
    </lineage>
</organism>
<dbReference type="VEuPathDB" id="FungiDB:RhiirFUN_017644"/>
<dbReference type="AlphaFoldDB" id="A0A2N0S2M8"/>
<dbReference type="VEuPathDB" id="FungiDB:RhiirA1_455572"/>
<proteinExistence type="predicted"/>
<sequence length="77" mass="8842">MYVGKVHQFSQSKNSSETPITKKLLTRCNHLTGMVNLYPNIIQFYGVTKLKDEINYSLVLESGTLGKYLRDNIITFK</sequence>
<protein>
    <submittedName>
        <fullName evidence="1">Uncharacterized protein</fullName>
    </submittedName>
</protein>
<name>A0A2N0S2M8_9GLOM</name>